<feature type="compositionally biased region" description="Low complexity" evidence="5">
    <location>
        <begin position="12"/>
        <end position="38"/>
    </location>
</feature>
<dbReference type="PANTHER" id="PTHR11649">
    <property type="entry name" value="MSS1/TRME-RELATED GTP-BINDING PROTEIN"/>
    <property type="match status" value="1"/>
</dbReference>
<evidence type="ECO:0000256" key="3">
    <source>
        <dbReference type="ARBA" id="ARBA00022842"/>
    </source>
</evidence>
<reference evidence="7" key="1">
    <citation type="submission" date="2023-10" db="EMBL/GenBank/DDBJ databases">
        <authorList>
            <person name="Chen Y."/>
            <person name="Shah S."/>
            <person name="Dougan E. K."/>
            <person name="Thang M."/>
            <person name="Chan C."/>
        </authorList>
    </citation>
    <scope>NUCLEOTIDE SEQUENCE [LARGE SCALE GENOMIC DNA]</scope>
</reference>
<feature type="compositionally biased region" description="Acidic residues" evidence="5">
    <location>
        <begin position="620"/>
        <end position="645"/>
    </location>
</feature>
<dbReference type="PANTHER" id="PTHR11649:SF13">
    <property type="entry name" value="ENGB-TYPE G DOMAIN-CONTAINING PROTEIN"/>
    <property type="match status" value="1"/>
</dbReference>
<name>A0ABN9XZE9_9DINO</name>
<dbReference type="PROSITE" id="PS51706">
    <property type="entry name" value="G_ENGB"/>
    <property type="match status" value="1"/>
</dbReference>
<feature type="region of interest" description="Disordered" evidence="5">
    <location>
        <begin position="1"/>
        <end position="51"/>
    </location>
</feature>
<dbReference type="InterPro" id="IPR027417">
    <property type="entry name" value="P-loop_NTPase"/>
</dbReference>
<feature type="region of interest" description="Disordered" evidence="5">
    <location>
        <begin position="599"/>
        <end position="678"/>
    </location>
</feature>
<sequence length="678" mass="75262">MLPPPHAPAPLPVRAAVPLGQPGCSAPPAAAGGRSWAAPERRAREDPLDPPRVDLAERQSEEIPFLVETDLEPAEIVKLDRANEWPDVLATRKRKPSLASEPWDGQKPAYFKGGSSKSKEILAAKRLIATFLRMRDANRLIRMGMTTDPEIDARGWCCVALIKLERYEDAARLAAGPDGQSPIGWTTLRYVVQNLAKAGALEAAMHLSRLQAKSGRTKFITAGSRALQNGVEALALYLQSTSAGMPKLLTAHGTQCSLELERMLEFKNDILAITPHRRFKMFTAAFNQLIRWYGRARLVPQALRACEIMNELGIPRDEMTIHFLSRGCAQQLVNLKIAKRYTQVPPDWPGRRPEVFFMGRVNSGKSSMINALFASLTNDAKVNKQKGNTPGLNFFEVNRERFGLPQFSIVDSPGLGTAYKPSSSLKHFPELIFSYLRNRQSLTHVFHLVDVRMKRLLPADKTLIHLLASAARPRVRYTIVVNKIDIVTRKQANATAMAIKTELAPYADVDIMFSSARTKRGVDQMWAKIWQSVTETPRGRKHKLLGPNELLKLRNTMADYDGEGVPKEATSEDTLADLLDLEEAPPVEASSLVDFGDASAQEEGAAPKVSKKKIPGAYADDWDADQLPDDFYMDEEEPDLQEEVFEQGWASQQAVISRQPQEEDFQATEEAPGPGAGR</sequence>
<evidence type="ECO:0000256" key="2">
    <source>
        <dbReference type="ARBA" id="ARBA00022741"/>
    </source>
</evidence>
<dbReference type="SUPFAM" id="SSF52540">
    <property type="entry name" value="P-loop containing nucleoside triphosphate hydrolases"/>
    <property type="match status" value="1"/>
</dbReference>
<evidence type="ECO:0000256" key="4">
    <source>
        <dbReference type="ARBA" id="ARBA00023134"/>
    </source>
</evidence>
<accession>A0ABN9XZE9</accession>
<feature type="compositionally biased region" description="Polar residues" evidence="5">
    <location>
        <begin position="649"/>
        <end position="659"/>
    </location>
</feature>
<dbReference type="Gene3D" id="3.40.50.300">
    <property type="entry name" value="P-loop containing nucleotide triphosphate hydrolases"/>
    <property type="match status" value="1"/>
</dbReference>
<dbReference type="InterPro" id="IPR006073">
    <property type="entry name" value="GTP-bd"/>
</dbReference>
<dbReference type="Pfam" id="PF01926">
    <property type="entry name" value="MMR_HSR1"/>
    <property type="match status" value="1"/>
</dbReference>
<feature type="domain" description="EngB-type G" evidence="6">
    <location>
        <begin position="351"/>
        <end position="535"/>
    </location>
</feature>
<evidence type="ECO:0000313" key="8">
    <source>
        <dbReference type="Proteomes" id="UP001189429"/>
    </source>
</evidence>
<evidence type="ECO:0000259" key="6">
    <source>
        <dbReference type="PROSITE" id="PS51706"/>
    </source>
</evidence>
<dbReference type="InterPro" id="IPR030393">
    <property type="entry name" value="G_ENGB_dom"/>
</dbReference>
<keyword evidence="4" id="KW-0342">GTP-binding</keyword>
<feature type="compositionally biased region" description="Basic and acidic residues" evidence="5">
    <location>
        <begin position="39"/>
        <end position="51"/>
    </location>
</feature>
<keyword evidence="8" id="KW-1185">Reference proteome</keyword>
<organism evidence="7 8">
    <name type="scientific">Prorocentrum cordatum</name>
    <dbReference type="NCBI Taxonomy" id="2364126"/>
    <lineage>
        <taxon>Eukaryota</taxon>
        <taxon>Sar</taxon>
        <taxon>Alveolata</taxon>
        <taxon>Dinophyceae</taxon>
        <taxon>Prorocentrales</taxon>
        <taxon>Prorocentraceae</taxon>
        <taxon>Prorocentrum</taxon>
    </lineage>
</organism>
<feature type="compositionally biased region" description="Pro residues" evidence="5">
    <location>
        <begin position="1"/>
        <end position="11"/>
    </location>
</feature>
<evidence type="ECO:0000256" key="5">
    <source>
        <dbReference type="SAM" id="MobiDB-lite"/>
    </source>
</evidence>
<evidence type="ECO:0000256" key="1">
    <source>
        <dbReference type="ARBA" id="ARBA00022723"/>
    </source>
</evidence>
<keyword evidence="2" id="KW-0547">Nucleotide-binding</keyword>
<dbReference type="CDD" id="cd01876">
    <property type="entry name" value="YihA_EngB"/>
    <property type="match status" value="1"/>
</dbReference>
<protein>
    <recommendedName>
        <fullName evidence="6">EngB-type G domain-containing protein</fullName>
    </recommendedName>
</protein>
<evidence type="ECO:0000313" key="7">
    <source>
        <dbReference type="EMBL" id="CAK0903769.1"/>
    </source>
</evidence>
<keyword evidence="3" id="KW-0460">Magnesium</keyword>
<proteinExistence type="predicted"/>
<gene>
    <name evidence="7" type="ORF">PCOR1329_LOCUS79980</name>
</gene>
<dbReference type="Proteomes" id="UP001189429">
    <property type="component" value="Unassembled WGS sequence"/>
</dbReference>
<keyword evidence="1" id="KW-0479">Metal-binding</keyword>
<comment type="caution">
    <text evidence="7">The sequence shown here is derived from an EMBL/GenBank/DDBJ whole genome shotgun (WGS) entry which is preliminary data.</text>
</comment>
<dbReference type="EMBL" id="CAUYUJ010021283">
    <property type="protein sequence ID" value="CAK0903769.1"/>
    <property type="molecule type" value="Genomic_DNA"/>
</dbReference>